<gene>
    <name evidence="2" type="ORF">DBRI00130_LOCUS22697</name>
    <name evidence="3" type="ORF">DBRI00130_LOCUS22698</name>
</gene>
<evidence type="ECO:0000313" key="3">
    <source>
        <dbReference type="EMBL" id="CAE4622058.1"/>
    </source>
</evidence>
<feature type="region of interest" description="Disordered" evidence="1">
    <location>
        <begin position="232"/>
        <end position="252"/>
    </location>
</feature>
<accession>A0A6V2HZG7</accession>
<sequence length="329" mass="36263">MFLAELRVRVCDVAATAHWYLSSLGLQVDLKQCESKSGAAATVRFRDARSAVVTFLPGRQAASPTRAPTRALQQSRPGFVWIGLANFLDVASSVASLTQRQLSPRLQGQFEDVGFVAHLRDCNGITLELLQTTFQENFLPQPLPSNILRAYPFLGQAKFNISSPEDNLRLYRDLLGMRLLSTQPVPRFGFTLYFLAFCSAQPPQSDPVSLENREWLWQQPFTQVELQHWHTAPSVSTSQADGPSTAQPKPLPTRISLPAEGEQGFASIVLRGPRARLLILRERLTKAGFSVIPSASAAVNTALDEVGADVEFSTKDPDGRVVRFTVAEN</sequence>
<dbReference type="SUPFAM" id="SSF54593">
    <property type="entry name" value="Glyoxalase/Bleomycin resistance protein/Dihydroxybiphenyl dioxygenase"/>
    <property type="match status" value="1"/>
</dbReference>
<feature type="compositionally biased region" description="Polar residues" evidence="1">
    <location>
        <begin position="233"/>
        <end position="247"/>
    </location>
</feature>
<dbReference type="Gene3D" id="3.10.180.10">
    <property type="entry name" value="2,3-Dihydroxybiphenyl 1,2-Dioxygenase, domain 1"/>
    <property type="match status" value="2"/>
</dbReference>
<protein>
    <recommendedName>
        <fullName evidence="4">VOC domain-containing protein</fullName>
    </recommendedName>
</protein>
<dbReference type="AlphaFoldDB" id="A0A6V2HZG7"/>
<reference evidence="3" key="1">
    <citation type="submission" date="2021-01" db="EMBL/GenBank/DDBJ databases">
        <authorList>
            <person name="Corre E."/>
            <person name="Pelletier E."/>
            <person name="Niang G."/>
            <person name="Scheremetjew M."/>
            <person name="Finn R."/>
            <person name="Kale V."/>
            <person name="Holt S."/>
            <person name="Cochrane G."/>
            <person name="Meng A."/>
            <person name="Brown T."/>
            <person name="Cohen L."/>
        </authorList>
    </citation>
    <scope>NUCLEOTIDE SEQUENCE</scope>
    <source>
        <strain evidence="3">GSO104</strain>
    </source>
</reference>
<dbReference type="EMBL" id="HBNS01028879">
    <property type="protein sequence ID" value="CAE4622058.1"/>
    <property type="molecule type" value="Transcribed_RNA"/>
</dbReference>
<evidence type="ECO:0000256" key="1">
    <source>
        <dbReference type="SAM" id="MobiDB-lite"/>
    </source>
</evidence>
<dbReference type="InterPro" id="IPR029068">
    <property type="entry name" value="Glyas_Bleomycin-R_OHBP_Dase"/>
</dbReference>
<proteinExistence type="predicted"/>
<organism evidence="3">
    <name type="scientific">Ditylum brightwellii</name>
    <dbReference type="NCBI Taxonomy" id="49249"/>
    <lineage>
        <taxon>Eukaryota</taxon>
        <taxon>Sar</taxon>
        <taxon>Stramenopiles</taxon>
        <taxon>Ochrophyta</taxon>
        <taxon>Bacillariophyta</taxon>
        <taxon>Mediophyceae</taxon>
        <taxon>Lithodesmiophycidae</taxon>
        <taxon>Lithodesmiales</taxon>
        <taxon>Lithodesmiaceae</taxon>
        <taxon>Ditylum</taxon>
    </lineage>
</organism>
<evidence type="ECO:0008006" key="4">
    <source>
        <dbReference type="Google" id="ProtNLM"/>
    </source>
</evidence>
<dbReference type="EMBL" id="HBNS01028878">
    <property type="protein sequence ID" value="CAE4622056.1"/>
    <property type="molecule type" value="Transcribed_RNA"/>
</dbReference>
<name>A0A6V2HZG7_9STRA</name>
<evidence type="ECO:0000313" key="2">
    <source>
        <dbReference type="EMBL" id="CAE4622056.1"/>
    </source>
</evidence>